<dbReference type="Gene3D" id="3.90.950.10">
    <property type="match status" value="1"/>
</dbReference>
<accession>W4Q370</accession>
<dbReference type="AlphaFoldDB" id="W4Q370"/>
<dbReference type="GO" id="GO:0047429">
    <property type="term" value="F:nucleoside triphosphate diphosphatase activity"/>
    <property type="evidence" value="ECO:0007669"/>
    <property type="project" value="InterPro"/>
</dbReference>
<comment type="caution">
    <text evidence="2">The sequence shown here is derived from an EMBL/GenBank/DDBJ whole genome shotgun (WGS) entry which is preliminary data.</text>
</comment>
<dbReference type="Proteomes" id="UP000018890">
    <property type="component" value="Unassembled WGS sequence"/>
</dbReference>
<dbReference type="GO" id="GO:0009143">
    <property type="term" value="P:nucleoside triphosphate catabolic process"/>
    <property type="evidence" value="ECO:0007669"/>
    <property type="project" value="InterPro"/>
</dbReference>
<dbReference type="SUPFAM" id="SSF52972">
    <property type="entry name" value="ITPase-like"/>
    <property type="match status" value="1"/>
</dbReference>
<gene>
    <name evidence="2" type="ORF">JCM9140_2207</name>
</gene>
<dbReference type="InterPro" id="IPR029001">
    <property type="entry name" value="ITPase-like_fam"/>
</dbReference>
<reference evidence="2" key="1">
    <citation type="journal article" date="2014" name="Genome Announc.">
        <title>Draft Genome Sequences of Three Alkaliphilic Bacillus Strains, Bacillus wakoensis JCM 9140T, Bacillus akibai JCM 9157T, and Bacillus hemicellulosilyticus JCM 9152T.</title>
        <authorList>
            <person name="Yuki M."/>
            <person name="Oshima K."/>
            <person name="Suda W."/>
            <person name="Oshida Y."/>
            <person name="Kitamura K."/>
            <person name="Iida T."/>
            <person name="Hattori M."/>
            <person name="Ohkuma M."/>
        </authorList>
    </citation>
    <scope>NUCLEOTIDE SEQUENCE [LARGE SCALE GENOMIC DNA]</scope>
    <source>
        <strain evidence="2">JCM 9140</strain>
    </source>
</reference>
<dbReference type="EMBL" id="BAUT01000019">
    <property type="protein sequence ID" value="GAE26173.1"/>
    <property type="molecule type" value="Genomic_DNA"/>
</dbReference>
<evidence type="ECO:0000313" key="3">
    <source>
        <dbReference type="Proteomes" id="UP000018890"/>
    </source>
</evidence>
<keyword evidence="1" id="KW-0378">Hydrolase</keyword>
<protein>
    <submittedName>
        <fullName evidence="2">Nucleoside 5-triphosphatase RdgB</fullName>
    </submittedName>
</protein>
<organism evidence="2 3">
    <name type="scientific">Halalkalibacter wakoensis JCM 9140</name>
    <dbReference type="NCBI Taxonomy" id="1236970"/>
    <lineage>
        <taxon>Bacteria</taxon>
        <taxon>Bacillati</taxon>
        <taxon>Bacillota</taxon>
        <taxon>Bacilli</taxon>
        <taxon>Bacillales</taxon>
        <taxon>Bacillaceae</taxon>
        <taxon>Halalkalibacter</taxon>
    </lineage>
</organism>
<evidence type="ECO:0000313" key="2">
    <source>
        <dbReference type="EMBL" id="GAE26173.1"/>
    </source>
</evidence>
<proteinExistence type="predicted"/>
<keyword evidence="3" id="KW-1185">Reference proteome</keyword>
<dbReference type="STRING" id="1236970.JCM9140_2207"/>
<dbReference type="InterPro" id="IPR002637">
    <property type="entry name" value="RdgB/HAM1"/>
</dbReference>
<name>W4Q370_9BACI</name>
<dbReference type="Pfam" id="PF01725">
    <property type="entry name" value="Ham1p_like"/>
    <property type="match status" value="1"/>
</dbReference>
<sequence length="101" mass="11250">MKEIVIATENKGKIAEFKQLLKGWEVRSLLDYPQIPEIIENGETFAENAAIKAETLANHLNCIVIADDSGLEVDAYKVDQGCIQLGMQAIVKVTRPICEKY</sequence>
<evidence type="ECO:0000256" key="1">
    <source>
        <dbReference type="ARBA" id="ARBA00022801"/>
    </source>
</evidence>